<dbReference type="SUPFAM" id="SSF53756">
    <property type="entry name" value="UDP-Glycosyltransferase/glycogen phosphorylase"/>
    <property type="match status" value="1"/>
</dbReference>
<dbReference type="Gene3D" id="3.40.50.2000">
    <property type="entry name" value="Glycogen Phosphorylase B"/>
    <property type="match status" value="2"/>
</dbReference>
<name>H0UN26_9BACT</name>
<dbReference type="STRING" id="926567.TheveDRAFT_0118"/>
<accession>H0UN26</accession>
<evidence type="ECO:0000313" key="3">
    <source>
        <dbReference type="Proteomes" id="UP000005730"/>
    </source>
</evidence>
<evidence type="ECO:0000313" key="2">
    <source>
        <dbReference type="EMBL" id="EHM09305.1"/>
    </source>
</evidence>
<dbReference type="Proteomes" id="UP000005730">
    <property type="component" value="Chromosome"/>
</dbReference>
<dbReference type="HOGENOM" id="CLU_009583_0_3_0"/>
<dbReference type="EMBL" id="CM001377">
    <property type="protein sequence ID" value="EHM09305.1"/>
    <property type="molecule type" value="Genomic_DNA"/>
</dbReference>
<protein>
    <submittedName>
        <fullName evidence="2">Glycosyltransferase</fullName>
    </submittedName>
</protein>
<keyword evidence="3" id="KW-1185">Reference proteome</keyword>
<dbReference type="RefSeq" id="WP_006582797.1">
    <property type="nucleotide sequence ID" value="NZ_CM001377.1"/>
</dbReference>
<keyword evidence="2" id="KW-0808">Transferase</keyword>
<dbReference type="OrthoDB" id="9814612at2"/>
<sequence>MRLKVLQILPEFQEGGVERHVLNLSNALHTMGHSVTVVSAGGALQHLLDGPSHISMEVHRKNPVTGFLCALRLAREAREGGFHIIHAHSRVPAWIAWWASEMSRIPWMATCHSFYSRNLGLIPYSRAGRLICVSAAVRDFFDSVAPGVPKDVIYNGLPKSPFSWTGSGEDVKQMVFVGRLTPIKGLQVLLAALDRVRDLPWFLHVLGDGPKMGEYRALVEELCLTDRVRFWGFVKEPEEIMARCDCLVFPSLSEGMGLVLMRAVSMGMPVLASDIPAVRELAQDIPHLVPPGDADAWGKALQEFLLRQRASALLPSRIPSMERMAAEVEESYTRLIRGRCR</sequence>
<gene>
    <name evidence="2" type="ORF">TheveDRAFT_0118</name>
</gene>
<dbReference type="PANTHER" id="PTHR12526">
    <property type="entry name" value="GLYCOSYLTRANSFERASE"/>
    <property type="match status" value="1"/>
</dbReference>
<reference evidence="2 3" key="1">
    <citation type="submission" date="2011-10" db="EMBL/GenBank/DDBJ databases">
        <title>The Noncontiguous Finished genome of Thermanaerovibrio velox DSM 12556.</title>
        <authorList>
            <consortium name="US DOE Joint Genome Institute (JGI-PGF)"/>
            <person name="Lucas S."/>
            <person name="Copeland A."/>
            <person name="Lapidus A."/>
            <person name="Glavina del Rio T."/>
            <person name="Dalin E."/>
            <person name="Tice H."/>
            <person name="Bruce D."/>
            <person name="Goodwin L."/>
            <person name="Pitluck S."/>
            <person name="Peters L."/>
            <person name="Mikhailova N."/>
            <person name="Teshima H."/>
            <person name="Kyrpides N."/>
            <person name="Mavromatis K."/>
            <person name="Ivanova N."/>
            <person name="Markowitz V."/>
            <person name="Cheng J.-F."/>
            <person name="Hugenholtz P."/>
            <person name="Woyke T."/>
            <person name="Wu D."/>
            <person name="Spring S."/>
            <person name="Brambilla E.-M."/>
            <person name="Klenk H.-P."/>
            <person name="Eisen J.A."/>
        </authorList>
    </citation>
    <scope>NUCLEOTIDE SEQUENCE [LARGE SCALE GENOMIC DNA]</scope>
    <source>
        <strain evidence="2 3">DSM 12556</strain>
    </source>
</reference>
<organism evidence="2 3">
    <name type="scientific">Thermanaerovibrio velox DSM 12556</name>
    <dbReference type="NCBI Taxonomy" id="926567"/>
    <lineage>
        <taxon>Bacteria</taxon>
        <taxon>Thermotogati</taxon>
        <taxon>Synergistota</taxon>
        <taxon>Synergistia</taxon>
        <taxon>Synergistales</taxon>
        <taxon>Synergistaceae</taxon>
        <taxon>Thermanaerovibrio</taxon>
    </lineage>
</organism>
<evidence type="ECO:0000259" key="1">
    <source>
        <dbReference type="Pfam" id="PF13439"/>
    </source>
</evidence>
<dbReference type="Pfam" id="PF13692">
    <property type="entry name" value="Glyco_trans_1_4"/>
    <property type="match status" value="1"/>
</dbReference>
<dbReference type="eggNOG" id="COG0438">
    <property type="taxonomic scope" value="Bacteria"/>
</dbReference>
<feature type="domain" description="Glycosyltransferase subfamily 4-like N-terminal" evidence="1">
    <location>
        <begin position="15"/>
        <end position="157"/>
    </location>
</feature>
<dbReference type="PANTHER" id="PTHR12526:SF636">
    <property type="entry name" value="BLL3647 PROTEIN"/>
    <property type="match status" value="1"/>
</dbReference>
<dbReference type="GO" id="GO:0016757">
    <property type="term" value="F:glycosyltransferase activity"/>
    <property type="evidence" value="ECO:0007669"/>
    <property type="project" value="TreeGrafter"/>
</dbReference>
<dbReference type="AlphaFoldDB" id="H0UN26"/>
<dbReference type="Pfam" id="PF13439">
    <property type="entry name" value="Glyco_transf_4"/>
    <property type="match status" value="1"/>
</dbReference>
<dbReference type="CDD" id="cd03819">
    <property type="entry name" value="GT4_WavL-like"/>
    <property type="match status" value="1"/>
</dbReference>
<dbReference type="InterPro" id="IPR028098">
    <property type="entry name" value="Glyco_trans_4-like_N"/>
</dbReference>
<proteinExistence type="predicted"/>